<feature type="non-terminal residue" evidence="3">
    <location>
        <position position="99"/>
    </location>
</feature>
<accession>A0A0F9FD04</accession>
<sequence length="99" mass="10557">MLDKPVTIRATVVEDDKALQKDIVLKPEDIDYISAHGTGTQQNDEVETRAIKRAFGATTTVPTSSVKSMIGHLIAAAGATELITCVLALRDQVLPPTAN</sequence>
<name>A0A0F9FD04_9ZZZZ</name>
<evidence type="ECO:0000313" key="3">
    <source>
        <dbReference type="EMBL" id="KKL76301.1"/>
    </source>
</evidence>
<dbReference type="InterPro" id="IPR016039">
    <property type="entry name" value="Thiolase-like"/>
</dbReference>
<evidence type="ECO:0000259" key="2">
    <source>
        <dbReference type="PROSITE" id="PS52004"/>
    </source>
</evidence>
<dbReference type="AlphaFoldDB" id="A0A0F9FD04"/>
<dbReference type="EMBL" id="LAZR01024090">
    <property type="protein sequence ID" value="KKL76301.1"/>
    <property type="molecule type" value="Genomic_DNA"/>
</dbReference>
<dbReference type="InterPro" id="IPR014031">
    <property type="entry name" value="Ketoacyl_synth_C"/>
</dbReference>
<organism evidence="3">
    <name type="scientific">marine sediment metagenome</name>
    <dbReference type="NCBI Taxonomy" id="412755"/>
    <lineage>
        <taxon>unclassified sequences</taxon>
        <taxon>metagenomes</taxon>
        <taxon>ecological metagenomes</taxon>
    </lineage>
</organism>
<gene>
    <name evidence="3" type="ORF">LCGC14_2046300</name>
</gene>
<dbReference type="InterPro" id="IPR020841">
    <property type="entry name" value="PKS_Beta-ketoAc_synthase_dom"/>
</dbReference>
<evidence type="ECO:0000256" key="1">
    <source>
        <dbReference type="ARBA" id="ARBA00022679"/>
    </source>
</evidence>
<dbReference type="Pfam" id="PF02801">
    <property type="entry name" value="Ketoacyl-synt_C"/>
    <property type="match status" value="1"/>
</dbReference>
<keyword evidence="1" id="KW-0808">Transferase</keyword>
<dbReference type="PANTHER" id="PTHR11712:SF336">
    <property type="entry name" value="3-OXOACYL-[ACYL-CARRIER-PROTEIN] SYNTHASE, MITOCHONDRIAL"/>
    <property type="match status" value="1"/>
</dbReference>
<dbReference type="GO" id="GO:0004315">
    <property type="term" value="F:3-oxoacyl-[acyl-carrier-protein] synthase activity"/>
    <property type="evidence" value="ECO:0007669"/>
    <property type="project" value="TreeGrafter"/>
</dbReference>
<comment type="caution">
    <text evidence="3">The sequence shown here is derived from an EMBL/GenBank/DDBJ whole genome shotgun (WGS) entry which is preliminary data.</text>
</comment>
<feature type="domain" description="Ketosynthase family 3 (KS3)" evidence="2">
    <location>
        <begin position="1"/>
        <end position="99"/>
    </location>
</feature>
<dbReference type="InterPro" id="IPR000794">
    <property type="entry name" value="Beta-ketoacyl_synthase"/>
</dbReference>
<dbReference type="PROSITE" id="PS52004">
    <property type="entry name" value="KS3_2"/>
    <property type="match status" value="1"/>
</dbReference>
<dbReference type="Gene3D" id="3.40.47.10">
    <property type="match status" value="1"/>
</dbReference>
<dbReference type="SUPFAM" id="SSF53901">
    <property type="entry name" value="Thiolase-like"/>
    <property type="match status" value="1"/>
</dbReference>
<proteinExistence type="predicted"/>
<dbReference type="PANTHER" id="PTHR11712">
    <property type="entry name" value="POLYKETIDE SYNTHASE-RELATED"/>
    <property type="match status" value="1"/>
</dbReference>
<reference evidence="3" key="1">
    <citation type="journal article" date="2015" name="Nature">
        <title>Complex archaea that bridge the gap between prokaryotes and eukaryotes.</title>
        <authorList>
            <person name="Spang A."/>
            <person name="Saw J.H."/>
            <person name="Jorgensen S.L."/>
            <person name="Zaremba-Niedzwiedzka K."/>
            <person name="Martijn J."/>
            <person name="Lind A.E."/>
            <person name="van Eijk R."/>
            <person name="Schleper C."/>
            <person name="Guy L."/>
            <person name="Ettema T.J."/>
        </authorList>
    </citation>
    <scope>NUCLEOTIDE SEQUENCE</scope>
</reference>
<dbReference type="GO" id="GO:0006633">
    <property type="term" value="P:fatty acid biosynthetic process"/>
    <property type="evidence" value="ECO:0007669"/>
    <property type="project" value="TreeGrafter"/>
</dbReference>
<protein>
    <recommendedName>
        <fullName evidence="2">Ketosynthase family 3 (KS3) domain-containing protein</fullName>
    </recommendedName>
</protein>